<dbReference type="EMBL" id="HACG01004067">
    <property type="protein sequence ID" value="CEK50932.1"/>
    <property type="molecule type" value="Transcribed_RNA"/>
</dbReference>
<proteinExistence type="predicted"/>
<feature type="compositionally biased region" description="Basic and acidic residues" evidence="1">
    <location>
        <begin position="27"/>
        <end position="41"/>
    </location>
</feature>
<accession>A0A0B6Y3V4</accession>
<evidence type="ECO:0000256" key="1">
    <source>
        <dbReference type="SAM" id="MobiDB-lite"/>
    </source>
</evidence>
<feature type="non-terminal residue" evidence="2">
    <location>
        <position position="95"/>
    </location>
</feature>
<sequence length="95" mass="10632">LLHPMILINIASASQDDNKPAVAWGNIKEDTSKMHEREQRAEQTPATKTPAKSGPKDKVEALKVLADEEGEEEENDDDDNDAFDYDDDDERYSAV</sequence>
<dbReference type="AlphaFoldDB" id="A0A0B6Y3V4"/>
<feature type="region of interest" description="Disordered" evidence="1">
    <location>
        <begin position="12"/>
        <end position="95"/>
    </location>
</feature>
<evidence type="ECO:0000313" key="2">
    <source>
        <dbReference type="EMBL" id="CEK50932.1"/>
    </source>
</evidence>
<feature type="compositionally biased region" description="Acidic residues" evidence="1">
    <location>
        <begin position="67"/>
        <end position="95"/>
    </location>
</feature>
<reference evidence="2" key="1">
    <citation type="submission" date="2014-12" db="EMBL/GenBank/DDBJ databases">
        <title>Insight into the proteome of Arion vulgaris.</title>
        <authorList>
            <person name="Aradska J."/>
            <person name="Bulat T."/>
            <person name="Smidak R."/>
            <person name="Sarate P."/>
            <person name="Gangsoo J."/>
            <person name="Sialana F."/>
            <person name="Bilban M."/>
            <person name="Lubec G."/>
        </authorList>
    </citation>
    <scope>NUCLEOTIDE SEQUENCE</scope>
    <source>
        <tissue evidence="2">Skin</tissue>
    </source>
</reference>
<feature type="non-terminal residue" evidence="2">
    <location>
        <position position="1"/>
    </location>
</feature>
<protein>
    <submittedName>
        <fullName evidence="2">Uncharacterized protein</fullName>
    </submittedName>
</protein>
<name>A0A0B6Y3V4_9EUPU</name>
<organism evidence="2">
    <name type="scientific">Arion vulgaris</name>
    <dbReference type="NCBI Taxonomy" id="1028688"/>
    <lineage>
        <taxon>Eukaryota</taxon>
        <taxon>Metazoa</taxon>
        <taxon>Spiralia</taxon>
        <taxon>Lophotrochozoa</taxon>
        <taxon>Mollusca</taxon>
        <taxon>Gastropoda</taxon>
        <taxon>Heterobranchia</taxon>
        <taxon>Euthyneura</taxon>
        <taxon>Panpulmonata</taxon>
        <taxon>Eupulmonata</taxon>
        <taxon>Stylommatophora</taxon>
        <taxon>Helicina</taxon>
        <taxon>Arionoidea</taxon>
        <taxon>Arionidae</taxon>
        <taxon>Arion</taxon>
    </lineage>
</organism>
<gene>
    <name evidence="2" type="primary">ORF12028</name>
</gene>